<reference evidence="2" key="2">
    <citation type="submission" date="2015-03" db="UniProtKB">
        <authorList>
            <consortium name="EnsemblPlants"/>
        </authorList>
    </citation>
    <scope>IDENTIFICATION</scope>
</reference>
<evidence type="ECO:0000313" key="3">
    <source>
        <dbReference type="Proteomes" id="UP000026960"/>
    </source>
</evidence>
<keyword evidence="1" id="KW-0472">Membrane</keyword>
<name>A0A0D3HV07_9ORYZ</name>
<dbReference type="InterPro" id="IPR004158">
    <property type="entry name" value="DUF247_pln"/>
</dbReference>
<dbReference type="STRING" id="65489.A0A0D3HV07"/>
<dbReference type="AlphaFoldDB" id="A0A0D3HV07"/>
<proteinExistence type="predicted"/>
<sequence length="453" mass="51985">MDPNLDQEEIAMEMQQGTNGAITILRIPMYIKEANRSLFDPRAVAIGPYHHGNQVTQDMEAHKDRFCQGLFQRLGDKVNYQHATAHCTKGALHCYSGHVGRYSPFMLMRDAGFILELIFRWVIEGSIHSDNYVRLILNSIYYDLLLLDNQIPFFVLDRLFNIVKIHNPVFNDTNLLDLVIQFFNHDRSFSWANVNSNYPNANQVLHLLDLQYKLAIGNNPVIEPPLDNIRFSQNACFNICCRWNMPQGIPGANKLKNYGIRFQLNNDQQNKMFDVTFTGQTMMIPGFTINSGSKILLSNLFIYDQIIESLLGNNFFGDNQIEGQEGNNVGAVISYVVLMKALINSGDDALVLQREGILQNLLSNEDEVASFFNELGKCIMADVSDHRYNSLFNDVNMYWRNRFNCHKYLAIFRKKHFKNPWTCLSLVGAIMLLSFSCTSMIFAILNYTRARGY</sequence>
<keyword evidence="3" id="KW-1185">Reference proteome</keyword>
<dbReference type="EnsemblPlants" id="OBART12G13630.1">
    <property type="protein sequence ID" value="OBART12G13630.1"/>
    <property type="gene ID" value="OBART12G13630"/>
</dbReference>
<dbReference type="Proteomes" id="UP000026960">
    <property type="component" value="Chromosome 12"/>
</dbReference>
<dbReference type="PaxDb" id="65489-OBART12G13630.1"/>
<dbReference type="eggNOG" id="ENOG502RY48">
    <property type="taxonomic scope" value="Eukaryota"/>
</dbReference>
<accession>A0A0D3HV07</accession>
<dbReference type="PANTHER" id="PTHR31170">
    <property type="entry name" value="BNAC04G53230D PROTEIN"/>
    <property type="match status" value="1"/>
</dbReference>
<feature type="transmembrane region" description="Helical" evidence="1">
    <location>
        <begin position="424"/>
        <end position="447"/>
    </location>
</feature>
<dbReference type="Pfam" id="PF03140">
    <property type="entry name" value="DUF247"/>
    <property type="match status" value="1"/>
</dbReference>
<evidence type="ECO:0000313" key="2">
    <source>
        <dbReference type="EnsemblPlants" id="OBART12G13630.1"/>
    </source>
</evidence>
<dbReference type="HOGENOM" id="CLU_020188_0_4_1"/>
<dbReference type="Gramene" id="OBART12G13630.1">
    <property type="protein sequence ID" value="OBART12G13630.1"/>
    <property type="gene ID" value="OBART12G13630"/>
</dbReference>
<keyword evidence="1" id="KW-1133">Transmembrane helix</keyword>
<reference evidence="2" key="1">
    <citation type="journal article" date="2009" name="Rice">
        <title>De Novo Next Generation Sequencing of Plant Genomes.</title>
        <authorList>
            <person name="Rounsley S."/>
            <person name="Marri P.R."/>
            <person name="Yu Y."/>
            <person name="He R."/>
            <person name="Sisneros N."/>
            <person name="Goicoechea J.L."/>
            <person name="Lee S.J."/>
            <person name="Angelova A."/>
            <person name="Kudrna D."/>
            <person name="Luo M."/>
            <person name="Affourtit J."/>
            <person name="Desany B."/>
            <person name="Knight J."/>
            <person name="Niazi F."/>
            <person name="Egholm M."/>
            <person name="Wing R.A."/>
        </authorList>
    </citation>
    <scope>NUCLEOTIDE SEQUENCE [LARGE SCALE GENOMIC DNA]</scope>
    <source>
        <strain evidence="2">cv. IRGC 105608</strain>
    </source>
</reference>
<organism evidence="2">
    <name type="scientific">Oryza barthii</name>
    <dbReference type="NCBI Taxonomy" id="65489"/>
    <lineage>
        <taxon>Eukaryota</taxon>
        <taxon>Viridiplantae</taxon>
        <taxon>Streptophyta</taxon>
        <taxon>Embryophyta</taxon>
        <taxon>Tracheophyta</taxon>
        <taxon>Spermatophyta</taxon>
        <taxon>Magnoliopsida</taxon>
        <taxon>Liliopsida</taxon>
        <taxon>Poales</taxon>
        <taxon>Poaceae</taxon>
        <taxon>BOP clade</taxon>
        <taxon>Oryzoideae</taxon>
        <taxon>Oryzeae</taxon>
        <taxon>Oryzinae</taxon>
        <taxon>Oryza</taxon>
    </lineage>
</organism>
<evidence type="ECO:0000256" key="1">
    <source>
        <dbReference type="SAM" id="Phobius"/>
    </source>
</evidence>
<dbReference type="PANTHER" id="PTHR31170:SF25">
    <property type="entry name" value="BNAA09G04570D PROTEIN"/>
    <property type="match status" value="1"/>
</dbReference>
<keyword evidence="1" id="KW-0812">Transmembrane</keyword>
<protein>
    <submittedName>
        <fullName evidence="2">Uncharacterized protein</fullName>
    </submittedName>
</protein>